<feature type="transmembrane region" description="Helical" evidence="7">
    <location>
        <begin position="97"/>
        <end position="117"/>
    </location>
</feature>
<dbReference type="Gene3D" id="1.10.3720.10">
    <property type="entry name" value="MetI-like"/>
    <property type="match status" value="1"/>
</dbReference>
<keyword evidence="5 7" id="KW-1133">Transmembrane helix</keyword>
<evidence type="ECO:0000256" key="6">
    <source>
        <dbReference type="ARBA" id="ARBA00023136"/>
    </source>
</evidence>
<reference evidence="9" key="2">
    <citation type="submission" date="2023-03" db="EMBL/GenBank/DDBJ databases">
        <authorList>
            <person name="Zhang Z."/>
        </authorList>
    </citation>
    <scope>NUCLEOTIDE SEQUENCE</scope>
    <source>
        <strain evidence="9">DSA</strain>
    </source>
</reference>
<dbReference type="Pfam" id="PF00528">
    <property type="entry name" value="BPD_transp_1"/>
    <property type="match status" value="1"/>
</dbReference>
<dbReference type="EMBL" id="JARPTC010000015">
    <property type="protein sequence ID" value="MDO7787687.1"/>
    <property type="molecule type" value="Genomic_DNA"/>
</dbReference>
<dbReference type="InterPro" id="IPR000515">
    <property type="entry name" value="MetI-like"/>
</dbReference>
<evidence type="ECO:0000256" key="1">
    <source>
        <dbReference type="ARBA" id="ARBA00004651"/>
    </source>
</evidence>
<gene>
    <name evidence="9" type="ORF">P6N53_10705</name>
</gene>
<dbReference type="AlphaFoldDB" id="A0AAW7ZEG5"/>
<keyword evidence="3" id="KW-1003">Cell membrane</keyword>
<keyword evidence="10" id="KW-1185">Reference proteome</keyword>
<feature type="transmembrane region" description="Helical" evidence="7">
    <location>
        <begin position="123"/>
        <end position="142"/>
    </location>
</feature>
<comment type="subcellular location">
    <subcellularLocation>
        <location evidence="1 7">Cell membrane</location>
        <topology evidence="1 7">Multi-pass membrane protein</topology>
    </subcellularLocation>
</comment>
<reference evidence="9" key="1">
    <citation type="journal article" date="2023" name="J. Hazard. Mater.">
        <title>Anaerobic biodegradation of pyrene and benzo[a]pyrene by a new sulfate-reducing Desulforamulus aquiferis strain DSA.</title>
        <authorList>
            <person name="Zhang Z."/>
            <person name="Sun J."/>
            <person name="Gong X."/>
            <person name="Wang C."/>
            <person name="Wang H."/>
        </authorList>
    </citation>
    <scope>NUCLEOTIDE SEQUENCE</scope>
    <source>
        <strain evidence="9">DSA</strain>
    </source>
</reference>
<accession>A0AAW7ZEG5</accession>
<dbReference type="Proteomes" id="UP001172911">
    <property type="component" value="Unassembled WGS sequence"/>
</dbReference>
<dbReference type="GO" id="GO:0005886">
    <property type="term" value="C:plasma membrane"/>
    <property type="evidence" value="ECO:0007669"/>
    <property type="project" value="UniProtKB-SubCell"/>
</dbReference>
<dbReference type="PROSITE" id="PS50928">
    <property type="entry name" value="ABC_TM1"/>
    <property type="match status" value="1"/>
</dbReference>
<comment type="similarity">
    <text evidence="7">Belongs to the binding-protein-dependent transport system permease family.</text>
</comment>
<evidence type="ECO:0000259" key="8">
    <source>
        <dbReference type="PROSITE" id="PS50928"/>
    </source>
</evidence>
<dbReference type="PANTHER" id="PTHR30151:SF0">
    <property type="entry name" value="ABC TRANSPORTER PERMEASE PROTEIN MJ0413-RELATED"/>
    <property type="match status" value="1"/>
</dbReference>
<dbReference type="SUPFAM" id="SSF161098">
    <property type="entry name" value="MetI-like"/>
    <property type="match status" value="1"/>
</dbReference>
<protein>
    <submittedName>
        <fullName evidence="9">ABC transporter permease</fullName>
    </submittedName>
</protein>
<evidence type="ECO:0000256" key="2">
    <source>
        <dbReference type="ARBA" id="ARBA00022448"/>
    </source>
</evidence>
<dbReference type="GO" id="GO:0055085">
    <property type="term" value="P:transmembrane transport"/>
    <property type="evidence" value="ECO:0007669"/>
    <property type="project" value="InterPro"/>
</dbReference>
<evidence type="ECO:0000256" key="5">
    <source>
        <dbReference type="ARBA" id="ARBA00022989"/>
    </source>
</evidence>
<evidence type="ECO:0000313" key="10">
    <source>
        <dbReference type="Proteomes" id="UP001172911"/>
    </source>
</evidence>
<evidence type="ECO:0000256" key="7">
    <source>
        <dbReference type="RuleBase" id="RU363032"/>
    </source>
</evidence>
<evidence type="ECO:0000256" key="4">
    <source>
        <dbReference type="ARBA" id="ARBA00022692"/>
    </source>
</evidence>
<feature type="transmembrane region" description="Helical" evidence="7">
    <location>
        <begin position="219"/>
        <end position="238"/>
    </location>
</feature>
<proteinExistence type="inferred from homology"/>
<evidence type="ECO:0000313" key="9">
    <source>
        <dbReference type="EMBL" id="MDO7787687.1"/>
    </source>
</evidence>
<name>A0AAW7ZEG5_9FIRM</name>
<dbReference type="CDD" id="cd06261">
    <property type="entry name" value="TM_PBP2"/>
    <property type="match status" value="1"/>
</dbReference>
<dbReference type="PANTHER" id="PTHR30151">
    <property type="entry name" value="ALKANE SULFONATE ABC TRANSPORTER-RELATED, MEMBRANE SUBUNIT"/>
    <property type="match status" value="1"/>
</dbReference>
<comment type="caution">
    <text evidence="9">The sequence shown here is derived from an EMBL/GenBank/DDBJ whole genome shotgun (WGS) entry which is preliminary data.</text>
</comment>
<feature type="transmembrane region" description="Helical" evidence="7">
    <location>
        <begin position="163"/>
        <end position="184"/>
    </location>
</feature>
<feature type="domain" description="ABC transmembrane type-1" evidence="8">
    <location>
        <begin position="58"/>
        <end position="237"/>
    </location>
</feature>
<dbReference type="InterPro" id="IPR035906">
    <property type="entry name" value="MetI-like_sf"/>
</dbReference>
<dbReference type="RefSeq" id="WP_304542928.1">
    <property type="nucleotide sequence ID" value="NZ_JARPTC010000015.1"/>
</dbReference>
<sequence length="251" mass="27774">MINSTWLSKGLSLLSLIFFLGLWQVISGFYKPVIVPSPMETVQALGNLMAGGKLWEHAGNSIGRGLIGFSIALLIGTPVGLLMGLSKLIRQMFQPYVVTLQVVPVISWLLLAMIWFGFERVPIFVVVISTLPLVIINLVQGVQNVNPRLTEMAKTFKVERRALIVEVYFPQVLPYLFAAMSAGLGTTWKAVAMAEFLSAQRGIGAGMATARINLETPEVFAWTLLLVLMGLITDRALYIVNRRLTRWRNAV</sequence>
<keyword evidence="2 7" id="KW-0813">Transport</keyword>
<keyword evidence="6 7" id="KW-0472">Membrane</keyword>
<feature type="transmembrane region" description="Helical" evidence="7">
    <location>
        <begin position="65"/>
        <end position="85"/>
    </location>
</feature>
<evidence type="ECO:0000256" key="3">
    <source>
        <dbReference type="ARBA" id="ARBA00022475"/>
    </source>
</evidence>
<organism evidence="9 10">
    <name type="scientific">Desulforamulus aquiferis</name>
    <dbReference type="NCBI Taxonomy" id="1397668"/>
    <lineage>
        <taxon>Bacteria</taxon>
        <taxon>Bacillati</taxon>
        <taxon>Bacillota</taxon>
        <taxon>Clostridia</taxon>
        <taxon>Eubacteriales</taxon>
        <taxon>Peptococcaceae</taxon>
        <taxon>Desulforamulus</taxon>
    </lineage>
</organism>
<keyword evidence="4 7" id="KW-0812">Transmembrane</keyword>